<dbReference type="AlphaFoldDB" id="X1EU46"/>
<gene>
    <name evidence="1" type="ORF">S01H4_58077</name>
</gene>
<evidence type="ECO:0000313" key="1">
    <source>
        <dbReference type="EMBL" id="GAH12153.1"/>
    </source>
</evidence>
<protein>
    <recommendedName>
        <fullName evidence="2">DUF1638 domain-containing protein</fullName>
    </recommendedName>
</protein>
<proteinExistence type="predicted"/>
<dbReference type="EMBL" id="BART01033885">
    <property type="protein sequence ID" value="GAH12153.1"/>
    <property type="molecule type" value="Genomic_DNA"/>
</dbReference>
<sequence length="90" mass="10556">MKKQSFKDYVIVSCGTLAPEINYLKNSKFLDVNKILYTKPGRHEVPRELESQLINKLNIAKDYSVTLYDDYYQKLTGGENNQRRINKKIL</sequence>
<accession>X1EU46</accession>
<reference evidence="1" key="1">
    <citation type="journal article" date="2014" name="Front. Microbiol.">
        <title>High frequency of phylogenetically diverse reductive dehalogenase-homologous genes in deep subseafloor sedimentary metagenomes.</title>
        <authorList>
            <person name="Kawai M."/>
            <person name="Futagami T."/>
            <person name="Toyoda A."/>
            <person name="Takaki Y."/>
            <person name="Nishi S."/>
            <person name="Hori S."/>
            <person name="Arai W."/>
            <person name="Tsubouchi T."/>
            <person name="Morono Y."/>
            <person name="Uchiyama I."/>
            <person name="Ito T."/>
            <person name="Fujiyama A."/>
            <person name="Inagaki F."/>
            <person name="Takami H."/>
        </authorList>
    </citation>
    <scope>NUCLEOTIDE SEQUENCE</scope>
    <source>
        <strain evidence="1">Expedition CK06-06</strain>
    </source>
</reference>
<organism evidence="1">
    <name type="scientific">marine sediment metagenome</name>
    <dbReference type="NCBI Taxonomy" id="412755"/>
    <lineage>
        <taxon>unclassified sequences</taxon>
        <taxon>metagenomes</taxon>
        <taxon>ecological metagenomes</taxon>
    </lineage>
</organism>
<comment type="caution">
    <text evidence="1">The sequence shown here is derived from an EMBL/GenBank/DDBJ whole genome shotgun (WGS) entry which is preliminary data.</text>
</comment>
<name>X1EU46_9ZZZZ</name>
<evidence type="ECO:0008006" key="2">
    <source>
        <dbReference type="Google" id="ProtNLM"/>
    </source>
</evidence>